<evidence type="ECO:0000256" key="1">
    <source>
        <dbReference type="SAM" id="Coils"/>
    </source>
</evidence>
<proteinExistence type="predicted"/>
<evidence type="ECO:0000313" key="2">
    <source>
        <dbReference type="EMBL" id="GGX01412.1"/>
    </source>
</evidence>
<accession>A0ABQ2X687</accession>
<keyword evidence="1" id="KW-0175">Coiled coil</keyword>
<organism evidence="2 3">
    <name type="scientific">Undibacterium macrobrachii</name>
    <dbReference type="NCBI Taxonomy" id="1119058"/>
    <lineage>
        <taxon>Bacteria</taxon>
        <taxon>Pseudomonadati</taxon>
        <taxon>Pseudomonadota</taxon>
        <taxon>Betaproteobacteria</taxon>
        <taxon>Burkholderiales</taxon>
        <taxon>Oxalobacteraceae</taxon>
        <taxon>Undibacterium</taxon>
    </lineage>
</organism>
<evidence type="ECO:0008006" key="4">
    <source>
        <dbReference type="Google" id="ProtNLM"/>
    </source>
</evidence>
<protein>
    <recommendedName>
        <fullName evidence="4">Bacteriophage tail tape measure N-terminal domain-containing protein</fullName>
    </recommendedName>
</protein>
<keyword evidence="3" id="KW-1185">Reference proteome</keyword>
<comment type="caution">
    <text evidence="2">The sequence shown here is derived from an EMBL/GenBank/DDBJ whole genome shotgun (WGS) entry which is preliminary data.</text>
</comment>
<gene>
    <name evidence="2" type="ORF">GCM10011282_04170</name>
</gene>
<dbReference type="Proteomes" id="UP000620127">
    <property type="component" value="Unassembled WGS sequence"/>
</dbReference>
<reference evidence="3" key="1">
    <citation type="journal article" date="2019" name="Int. J. Syst. Evol. Microbiol.">
        <title>The Global Catalogue of Microorganisms (GCM) 10K type strain sequencing project: providing services to taxonomists for standard genome sequencing and annotation.</title>
        <authorList>
            <consortium name="The Broad Institute Genomics Platform"/>
            <consortium name="The Broad Institute Genome Sequencing Center for Infectious Disease"/>
            <person name="Wu L."/>
            <person name="Ma J."/>
        </authorList>
    </citation>
    <scope>NUCLEOTIDE SEQUENCE [LARGE SCALE GENOMIC DNA]</scope>
    <source>
        <strain evidence="3">KCTC 23916</strain>
    </source>
</reference>
<evidence type="ECO:0000313" key="3">
    <source>
        <dbReference type="Proteomes" id="UP000620127"/>
    </source>
</evidence>
<dbReference type="PANTHER" id="PTHR34491:SF168">
    <property type="entry name" value="COMBOVER, ISOFORM A"/>
    <property type="match status" value="1"/>
</dbReference>
<sequence>MSEAKIKLRVDGAGSAKSDIQSVADTFDSLGDSAKGALGGLAAGLSAGALATWVKGAIDAADNLNDLSKSTSIAVEQLAGLDLAARQSGGNLDSIAQSINKLSVNIGKDADKFAKIGITAKEPLEAFKQLADVYNSIQDPQQKAAFGAEALGKAWQGAAPLLAEGGDAIGEMVEKGTKLSGMTQDFADSSDAFNDSLAEMQTALGGAAARLGADLLPLLNEVTTSLSDTSQEAADAAVAFNPITETFRALIVIGGNIAYVFKGVGTELGGVAAQISALSTGEWKQAIAIGEAMKEDAAKARETFDQWEARIMNVGKVAKQTAKEVAELPATQPGQKSNGKPSSDAISGFIGAGDGLGKAEAERAIKARTSFIAALEKERQTLGKTTEQNKLYEASLLGIKGRQLDLVKAKLVDIEAQKSLIKETERWDGIAKSMADEQKKYMDAMYNNIDSLKSQVDAQQEYNDNLGLSKEALAELAATKLEDTAAGKERNAQMLEEIGIDTRQIAILREEAEELRKLANLKREGSKKEQTIERDGQLAEQAKRDFEKLQDESQKFTDSLYEGLSDSLFRGFEDGKGFGVSMRDSIVNLFKTNAIKITAQVITTGILGFGAVGPASAGQSGNILGDPTSLISAGKSLYEGFTAAGTLGNGFLGSLAGGLQGAGAGSGLTSSLGLSIGNSIQSTLGTSISSTLSSGLSSIATAMPYAAAAAAALAISKNVNGDYRLGGLSANQGALLGFAPRLFGMKEKELGGQTVTGTLGTDNLMRNQSWTQDGGLFRSSRSGVWSYGLKDSTAIQDGKAYTDAASLQSDKALLTMLNDTYASVKAVSADYAKALGLNADSIASRADALSLTLGKTQEETQAAIQKTFGTIADSIAADLLPAVQELAKENETASVTLARVALSFGTVNQAFGDLGLKLYDIGTAGYSAAANFTELVGGIDAFKNVTSSYYQNFYTQEERNANVIKSLTAELEKQNLVLPSSRDGYRALVEEVSKTGSPEQLASLFKLSDAFASVFDGVDSLSTGLPIFMNSAMSVATALDGQYLAQRRIESAAIAATQALEAQAKATQEAARIEAQKAYDDNLQGRLRSGRVGDIMSDNYGLNPIDMSTYVSAGQFNAAGFNSQIIRQRAKLAIDLANQASADAINVEDITSVLSSLFDFTKDREFENELRRSLPANARNQVSETVGYVFSDFIDASIAGIRLDQYTSRGKGITSIIAAQEDLQFQTDLQSAYRRSLSSANEMLRLGIVTQDQYATALADANAILKDNVKSQDLLNEAIKQAGIDSIGFYFDQIGLSVERLNAAAEKAAEPLALVTSAIGRFTSVSDVFSLSANAAGGDANAELVAQSAKIAAQVLTTQSAAQAAKELAEKAAFSGASSTQLRDYSLLIEGVKQFDPNSFEAGFLRISDALNKGTIDQAQYQDLFSVSLDMFKGVESESSLLAKTMGTLRESMTSFADSLLIDKSKTTLSDAARMQEVMRQYDQAKIGAMAGDANAISQFQSLGAQLASRENYSSRAEANYGFSRVLADSQLLSRYAERDASAPQVAAIKELEKTISDRFDKQFSIMRSQLLELQGARTEAARKNLPTTGVTA</sequence>
<name>A0ABQ2X687_9BURK</name>
<dbReference type="PANTHER" id="PTHR34491">
    <property type="entry name" value="A-TYPE INCLUSION PROTEIN, PUTATIVE-RELATED"/>
    <property type="match status" value="1"/>
</dbReference>
<dbReference type="RefSeq" id="WP_189344351.1">
    <property type="nucleotide sequence ID" value="NZ_BMYT01000001.1"/>
</dbReference>
<dbReference type="EMBL" id="BMYT01000001">
    <property type="protein sequence ID" value="GGX01412.1"/>
    <property type="molecule type" value="Genomic_DNA"/>
</dbReference>
<feature type="coiled-coil region" evidence="1">
    <location>
        <begin position="478"/>
        <end position="559"/>
    </location>
</feature>